<dbReference type="GO" id="GO:0006913">
    <property type="term" value="P:nucleocytoplasmic transport"/>
    <property type="evidence" value="ECO:0007669"/>
    <property type="project" value="TreeGrafter"/>
</dbReference>
<name>A0A061APP2_CYBFA</name>
<feature type="compositionally biased region" description="Basic and acidic residues" evidence="4">
    <location>
        <begin position="382"/>
        <end position="407"/>
    </location>
</feature>
<accession>A0A061APP2</accession>
<gene>
    <name evidence="6" type="ORF">BON22_4444</name>
    <name evidence="5" type="ORF">CYFA0S_03e03818g</name>
</gene>
<dbReference type="GO" id="GO:0005634">
    <property type="term" value="C:nucleus"/>
    <property type="evidence" value="ECO:0007669"/>
    <property type="project" value="TreeGrafter"/>
</dbReference>
<proteinExistence type="predicted"/>
<dbReference type="OrthoDB" id="8436363at2759"/>
<dbReference type="InterPro" id="IPR027038">
    <property type="entry name" value="RanGap"/>
</dbReference>
<dbReference type="GO" id="GO:0048471">
    <property type="term" value="C:perinuclear region of cytoplasm"/>
    <property type="evidence" value="ECO:0007669"/>
    <property type="project" value="TreeGrafter"/>
</dbReference>
<feature type="compositionally biased region" description="Polar residues" evidence="4">
    <location>
        <begin position="1046"/>
        <end position="1066"/>
    </location>
</feature>
<dbReference type="GO" id="GO:0031267">
    <property type="term" value="F:small GTPase binding"/>
    <property type="evidence" value="ECO:0007669"/>
    <property type="project" value="TreeGrafter"/>
</dbReference>
<evidence type="ECO:0000256" key="4">
    <source>
        <dbReference type="SAM" id="MobiDB-lite"/>
    </source>
</evidence>
<dbReference type="AlphaFoldDB" id="A0A061APP2"/>
<dbReference type="VEuPathDB" id="FungiDB:BON22_4444"/>
<keyword evidence="3" id="KW-0677">Repeat</keyword>
<reference evidence="6" key="3">
    <citation type="submission" date="2017-01" db="EMBL/GenBank/DDBJ databases">
        <authorList>
            <person name="Mah S.A."/>
            <person name="Swanson W.J."/>
            <person name="Moy G.W."/>
            <person name="Vacquier V.D."/>
        </authorList>
    </citation>
    <scope>NUCLEOTIDE SEQUENCE [LARGE SCALE GENOMIC DNA]</scope>
    <source>
        <strain evidence="6">65</strain>
    </source>
</reference>
<dbReference type="Gene3D" id="3.80.10.10">
    <property type="entry name" value="Ribonuclease Inhibitor"/>
    <property type="match status" value="1"/>
</dbReference>
<feature type="region of interest" description="Disordered" evidence="4">
    <location>
        <begin position="379"/>
        <end position="430"/>
    </location>
</feature>
<protein>
    <submittedName>
        <fullName evidence="5">CYFA0S03e03818g1_1</fullName>
    </submittedName>
    <submittedName>
        <fullName evidence="6">MAP-ous protein 1</fullName>
    </submittedName>
</protein>
<reference evidence="5" key="1">
    <citation type="journal article" date="2014" name="Genome Announc.">
        <title>Genome sequence of the yeast Cyberlindnera fabianii (Hansenula fabianii).</title>
        <authorList>
            <person name="Freel K.C."/>
            <person name="Sarilar V."/>
            <person name="Neuveglise C."/>
            <person name="Devillers H."/>
            <person name="Friedrich A."/>
            <person name="Schacherer J."/>
        </authorList>
    </citation>
    <scope>NUCLEOTIDE SEQUENCE</scope>
    <source>
        <strain evidence="5">YJS4271</strain>
    </source>
</reference>
<keyword evidence="1" id="KW-0343">GTPase activation</keyword>
<dbReference type="STRING" id="36022.A0A061APP2"/>
<dbReference type="SUPFAM" id="SSF52047">
    <property type="entry name" value="RNI-like"/>
    <property type="match status" value="1"/>
</dbReference>
<evidence type="ECO:0000256" key="3">
    <source>
        <dbReference type="ARBA" id="ARBA00022737"/>
    </source>
</evidence>
<keyword evidence="7" id="KW-1185">Reference proteome</keyword>
<dbReference type="PANTHER" id="PTHR24113">
    <property type="entry name" value="RAN GTPASE-ACTIVATING PROTEIN 1"/>
    <property type="match status" value="1"/>
</dbReference>
<feature type="compositionally biased region" description="Polar residues" evidence="4">
    <location>
        <begin position="270"/>
        <end position="281"/>
    </location>
</feature>
<feature type="region of interest" description="Disordered" evidence="4">
    <location>
        <begin position="270"/>
        <end position="300"/>
    </location>
</feature>
<feature type="region of interest" description="Disordered" evidence="4">
    <location>
        <begin position="1"/>
        <end position="138"/>
    </location>
</feature>
<dbReference type="EMBL" id="LK052888">
    <property type="protein sequence ID" value="CDR39478.1"/>
    <property type="molecule type" value="Genomic_DNA"/>
</dbReference>
<feature type="compositionally biased region" description="Low complexity" evidence="4">
    <location>
        <begin position="182"/>
        <end position="194"/>
    </location>
</feature>
<dbReference type="EMBL" id="MPUK01000010">
    <property type="protein sequence ID" value="ONH65566.1"/>
    <property type="molecule type" value="Genomic_DNA"/>
</dbReference>
<evidence type="ECO:0000313" key="5">
    <source>
        <dbReference type="EMBL" id="CDR39478.1"/>
    </source>
</evidence>
<keyword evidence="2" id="KW-0433">Leucine-rich repeat</keyword>
<feature type="compositionally biased region" description="Polar residues" evidence="4">
    <location>
        <begin position="412"/>
        <end position="424"/>
    </location>
</feature>
<dbReference type="GO" id="GO:0005829">
    <property type="term" value="C:cytosol"/>
    <property type="evidence" value="ECO:0007669"/>
    <property type="project" value="TreeGrafter"/>
</dbReference>
<feature type="compositionally biased region" description="Acidic residues" evidence="4">
    <location>
        <begin position="1222"/>
        <end position="1247"/>
    </location>
</feature>
<dbReference type="OMA" id="TNTYFND"/>
<feature type="region of interest" description="Disordered" evidence="4">
    <location>
        <begin position="151"/>
        <end position="234"/>
    </location>
</feature>
<dbReference type="GO" id="GO:0005096">
    <property type="term" value="F:GTPase activator activity"/>
    <property type="evidence" value="ECO:0007669"/>
    <property type="project" value="UniProtKB-KW"/>
</dbReference>
<evidence type="ECO:0000313" key="7">
    <source>
        <dbReference type="Proteomes" id="UP000189513"/>
    </source>
</evidence>
<feature type="region of interest" description="Disordered" evidence="4">
    <location>
        <begin position="1042"/>
        <end position="1066"/>
    </location>
</feature>
<dbReference type="InterPro" id="IPR032675">
    <property type="entry name" value="LRR_dom_sf"/>
</dbReference>
<dbReference type="PANTHER" id="PTHR24113:SF12">
    <property type="entry name" value="RAN GTPASE-ACTIVATING PROTEIN 1"/>
    <property type="match status" value="1"/>
</dbReference>
<feature type="compositionally biased region" description="Polar residues" evidence="4">
    <location>
        <begin position="289"/>
        <end position="299"/>
    </location>
</feature>
<reference evidence="7" key="2">
    <citation type="journal article" date="2017" name="Genome Announc.">
        <title>Genome sequences of Cyberlindnera fabianii 65, Pichia kudriavzevii 129, and Saccharomyces cerevisiae 131 isolated from fermented masau fruits in Zimbabwe.</title>
        <authorList>
            <person name="van Rijswijck I.M.H."/>
            <person name="Derks M.F.L."/>
            <person name="Abee T."/>
            <person name="de Ridder D."/>
            <person name="Smid E.J."/>
        </authorList>
    </citation>
    <scope>NUCLEOTIDE SEQUENCE [LARGE SCALE GENOMIC DNA]</scope>
    <source>
        <strain evidence="7">65</strain>
    </source>
</reference>
<evidence type="ECO:0000256" key="2">
    <source>
        <dbReference type="ARBA" id="ARBA00022614"/>
    </source>
</evidence>
<sequence>MEIDWLLRGQLPEATTPMPKPKKHVDSTPSPATPPPDRPIQDAVGHIRNNSPAEQQLGHVLSRSKSLSALENGKEKKGFFKSLFGRKKNKGDTHHDSLQVPATKARRSASPEPQRVLATDGGSLHKSKTSSSQAELDPRLEEFLRHYKSKGLDKLQKDTSMPDLTTNPDIIKKAPTFDVSDSDSASITSSAPSTVLSDFKPNHKSISQPSPAKPRRDVLGRPIPPHPAKAPRPPAIVKSHFEAESKPEATTGTSRLTGFLKRHHTASFSDNSLSRVTSASHSLEKSGHNSDSQKSSNQPVIIPGLEDLPALKRVSFDVPVFYNDPPQQIPSRTPRKGEVEILKDGSIVIHKLSAAERRQIMTQGSGGLVVGGSGHLKVLSHQSDKQEEEQRGHQPEEGQQPKDEADAPHNLPTDNQPASSTSEASYHDAQAHSIKVAAAAAAAEARGTQRRSELCHAPSSTDEDVSVSASASKINIETPMVRHNKSAISLRTLEQHDDSQGVFPPPDSKVPLDVLYTRCCHLREILPVPATLKQLTPGSTDPISLLQLRNPKPSLIEVLTFSDFISVAPVLCVSLDGVSLSSDMFRIILASLTHKKEFEKLTLRNTPLDDMGWRLLCWFLNKNRTLSRLDLTQVPSLHTGVQKPAKSAAASTLHRMECDMQSRSDMNWNLLSTTLAARGGLDELVINGAKMTDEEFKMLIELGVVINTTKLGVAYNDLSHAQIEVLAQHLNTWKVTGLDMGYNDLSDKLEPLLHVAAIKDVKRPALQFLSLNSCNLNNDNHLVEKMFNEFAVFRDMKYIDLSNNKRIFPSAIVGLTECLPIYPKLARIHLDYNDLSQGVIVAFAELIPFCKSLRYISLVGNHINAVSASALTNAVKLSKSVMNVDLDYDELSPKFRESIGLYTVRNMHSNLYNDNSGDSNSEHDKEISGLREQLSHLLLHAGDDPDPVVIEKFIKTALRLRQSIHEYIEELFHLRLQGKLNVEGKEALIRFYYIDASIEKGLSLLTKRSAIHQIYTRLQAKFTDANEKAPDHRKMLGAATGGRILDSQSTGSSPAGSTPMSRQSSGALMSSLLDGTGHSELLPFGVAQKDSDSDDDKVELLKEDHDVARSSDALNLKEEGSALKVVGMIRKSGISNNLSQEDMRKIEKWSGDQLRDMILETNDYINMGDVLEKLKSQGIAIGEIYSKDNEQDDASKSANGGILDLETLKNTASNIDRNTIFSEDDVDTDDENPLSDQESVESEKDDEVAELGHAYDEILDQLEKTRTNN</sequence>
<feature type="compositionally biased region" description="Pro residues" evidence="4">
    <location>
        <begin position="222"/>
        <end position="234"/>
    </location>
</feature>
<evidence type="ECO:0000256" key="1">
    <source>
        <dbReference type="ARBA" id="ARBA00022468"/>
    </source>
</evidence>
<organism evidence="5">
    <name type="scientific">Cyberlindnera fabianii</name>
    <name type="common">Yeast</name>
    <name type="synonym">Hansenula fabianii</name>
    <dbReference type="NCBI Taxonomy" id="36022"/>
    <lineage>
        <taxon>Eukaryota</taxon>
        <taxon>Fungi</taxon>
        <taxon>Dikarya</taxon>
        <taxon>Ascomycota</taxon>
        <taxon>Saccharomycotina</taxon>
        <taxon>Saccharomycetes</taxon>
        <taxon>Phaffomycetales</taxon>
        <taxon>Phaffomycetaceae</taxon>
        <taxon>Cyberlindnera</taxon>
    </lineage>
</organism>
<evidence type="ECO:0000313" key="6">
    <source>
        <dbReference type="EMBL" id="ONH65566.1"/>
    </source>
</evidence>
<feature type="region of interest" description="Disordered" evidence="4">
    <location>
        <begin position="1219"/>
        <end position="1247"/>
    </location>
</feature>
<dbReference type="Proteomes" id="UP000189513">
    <property type="component" value="Unassembled WGS sequence"/>
</dbReference>
<feature type="compositionally biased region" description="Polar residues" evidence="4">
    <location>
        <begin position="158"/>
        <end position="168"/>
    </location>
</feature>